<reference evidence="3" key="1">
    <citation type="submission" date="2017-09" db="EMBL/GenBank/DDBJ databases">
        <title>Depth-based differentiation of microbial function through sediment-hosted aquifers and enrichment of novel symbionts in the deep terrestrial subsurface.</title>
        <authorList>
            <person name="Probst A.J."/>
            <person name="Ladd B."/>
            <person name="Jarett J.K."/>
            <person name="Geller-Mcgrath D.E."/>
            <person name="Sieber C.M.K."/>
            <person name="Emerson J.B."/>
            <person name="Anantharaman K."/>
            <person name="Thomas B.C."/>
            <person name="Malmstrom R."/>
            <person name="Stieglmeier M."/>
            <person name="Klingl A."/>
            <person name="Woyke T."/>
            <person name="Ryan C.M."/>
            <person name="Banfield J.F."/>
        </authorList>
    </citation>
    <scope>NUCLEOTIDE SEQUENCE [LARGE SCALE GENOMIC DNA]</scope>
</reference>
<protein>
    <submittedName>
        <fullName evidence="2">Uncharacterized protein</fullName>
    </submittedName>
</protein>
<feature type="non-terminal residue" evidence="2">
    <location>
        <position position="1"/>
    </location>
</feature>
<dbReference type="AlphaFoldDB" id="A0A2M8L3M5"/>
<gene>
    <name evidence="2" type="ORF">COU95_02240</name>
</gene>
<keyword evidence="1" id="KW-1133">Transmembrane helix</keyword>
<keyword evidence="1" id="KW-0472">Membrane</keyword>
<dbReference type="EMBL" id="PFEK01000044">
    <property type="protein sequence ID" value="PJE67478.1"/>
    <property type="molecule type" value="Genomic_DNA"/>
</dbReference>
<comment type="caution">
    <text evidence="2">The sequence shown here is derived from an EMBL/GenBank/DDBJ whole genome shotgun (WGS) entry which is preliminary data.</text>
</comment>
<accession>A0A2M8L3M5</accession>
<dbReference type="Proteomes" id="UP000231474">
    <property type="component" value="Unassembled WGS sequence"/>
</dbReference>
<organism evidence="2 3">
    <name type="scientific">Candidatus Shapirobacteria bacterium CG10_big_fil_rev_8_21_14_0_10_40_9</name>
    <dbReference type="NCBI Taxonomy" id="1974888"/>
    <lineage>
        <taxon>Bacteria</taxon>
        <taxon>Candidatus Shapironibacteriota</taxon>
    </lineage>
</organism>
<sequence>AYYTRKGIKYGAIFFVGFLIFRFIWGVTTAYLRKIHPPPPPPPTVSFGKLPKIDFPKREGFPTLSFKLETIQGTIPNLSSIGKVYFSVKPGATLLSLDRAKETARKMGFSSTPQALSSRVYRFSTQTAPATTLDIDIVTGNFRLHYDFSSDQSIFVEKKLPSNDQAISESKSFLQGAGLLAEDLASGKAEVSYLKYQAPNLLSAISLSEADLVKVGLFRQDLDSLPVLPENPKEGLIYFIFSGVRERGKRIVEASYNYNKVEKENFSTYPLKSTTAAWQELQGGGGFISSLGENTDGKITIRKIYLAYFDSPEPQNFLQPVFVFEGDGNFVAYVSAVDPKWVE</sequence>
<evidence type="ECO:0000256" key="1">
    <source>
        <dbReference type="SAM" id="Phobius"/>
    </source>
</evidence>
<proteinExistence type="predicted"/>
<feature type="transmembrane region" description="Helical" evidence="1">
    <location>
        <begin position="12"/>
        <end position="32"/>
    </location>
</feature>
<keyword evidence="1" id="KW-0812">Transmembrane</keyword>
<name>A0A2M8L3M5_9BACT</name>
<evidence type="ECO:0000313" key="2">
    <source>
        <dbReference type="EMBL" id="PJE67478.1"/>
    </source>
</evidence>
<evidence type="ECO:0000313" key="3">
    <source>
        <dbReference type="Proteomes" id="UP000231474"/>
    </source>
</evidence>